<evidence type="ECO:0000313" key="4">
    <source>
        <dbReference type="Proteomes" id="UP000324705"/>
    </source>
</evidence>
<name>A0A9R0ZSR8_TRITD</name>
<feature type="domain" description="FAD dependent oxidoreductase" evidence="2">
    <location>
        <begin position="51"/>
        <end position="118"/>
    </location>
</feature>
<dbReference type="PANTHER" id="PTHR13847:SF261">
    <property type="entry name" value="FAD-DEPENDENT OXIDOREDUCTASE FAMILY PROTEIN"/>
    <property type="match status" value="1"/>
</dbReference>
<gene>
    <name evidence="3" type="ORF">TRITD_7Bv1G017350</name>
</gene>
<organism evidence="3 4">
    <name type="scientific">Triticum turgidum subsp. durum</name>
    <name type="common">Durum wheat</name>
    <name type="synonym">Triticum durum</name>
    <dbReference type="NCBI Taxonomy" id="4567"/>
    <lineage>
        <taxon>Eukaryota</taxon>
        <taxon>Viridiplantae</taxon>
        <taxon>Streptophyta</taxon>
        <taxon>Embryophyta</taxon>
        <taxon>Tracheophyta</taxon>
        <taxon>Spermatophyta</taxon>
        <taxon>Magnoliopsida</taxon>
        <taxon>Liliopsida</taxon>
        <taxon>Poales</taxon>
        <taxon>Poaceae</taxon>
        <taxon>BOP clade</taxon>
        <taxon>Pooideae</taxon>
        <taxon>Triticodae</taxon>
        <taxon>Triticeae</taxon>
        <taxon>Triticinae</taxon>
        <taxon>Triticum</taxon>
    </lineage>
</organism>
<dbReference type="Proteomes" id="UP000324705">
    <property type="component" value="Chromosome 7B"/>
</dbReference>
<feature type="compositionally biased region" description="Pro residues" evidence="1">
    <location>
        <begin position="1"/>
        <end position="15"/>
    </location>
</feature>
<evidence type="ECO:0000313" key="3">
    <source>
        <dbReference type="EMBL" id="VAI83449.1"/>
    </source>
</evidence>
<dbReference type="Pfam" id="PF01266">
    <property type="entry name" value="DAO"/>
    <property type="match status" value="1"/>
</dbReference>
<dbReference type="InterPro" id="IPR006076">
    <property type="entry name" value="FAD-dep_OxRdtase"/>
</dbReference>
<dbReference type="Gene3D" id="3.50.50.60">
    <property type="entry name" value="FAD/NAD(P)-binding domain"/>
    <property type="match status" value="1"/>
</dbReference>
<dbReference type="Gramene" id="TRITD7Bv1G017350.3">
    <property type="protein sequence ID" value="TRITD7Bv1G017350.3"/>
    <property type="gene ID" value="TRITD7Bv1G017350"/>
</dbReference>
<dbReference type="AlphaFoldDB" id="A0A9R0ZSR8"/>
<feature type="compositionally biased region" description="Low complexity" evidence="1">
    <location>
        <begin position="16"/>
        <end position="25"/>
    </location>
</feature>
<evidence type="ECO:0000256" key="1">
    <source>
        <dbReference type="SAM" id="MobiDB-lite"/>
    </source>
</evidence>
<evidence type="ECO:0000259" key="2">
    <source>
        <dbReference type="Pfam" id="PF01266"/>
    </source>
</evidence>
<sequence>MPPPHSTHPSSPLPPRSRLLQSLGSCSRGAVTSAASSPSPSPPGWPRPLRYAVLGAGFAGLSVAWHLLKQSPKYSRVSVDVYDENGVGGGASGVSGGLLHPYSPKAKLLWRGGEFWKESMDLLRSAEKADGIAGSDGDGRDDEALIWRRQSVFPCHATSV</sequence>
<dbReference type="GO" id="GO:0005737">
    <property type="term" value="C:cytoplasm"/>
    <property type="evidence" value="ECO:0007669"/>
    <property type="project" value="TreeGrafter"/>
</dbReference>
<feature type="region of interest" description="Disordered" evidence="1">
    <location>
        <begin position="1"/>
        <end position="45"/>
    </location>
</feature>
<reference evidence="3 4" key="1">
    <citation type="submission" date="2017-09" db="EMBL/GenBank/DDBJ databases">
        <authorList>
            <consortium name="International Durum Wheat Genome Sequencing Consortium (IDWGSC)"/>
            <person name="Milanesi L."/>
        </authorList>
    </citation>
    <scope>NUCLEOTIDE SEQUENCE [LARGE SCALE GENOMIC DNA]</scope>
    <source>
        <strain evidence="4">cv. Svevo</strain>
    </source>
</reference>
<dbReference type="PANTHER" id="PTHR13847">
    <property type="entry name" value="SARCOSINE DEHYDROGENASE-RELATED"/>
    <property type="match status" value="1"/>
</dbReference>
<dbReference type="InterPro" id="IPR036188">
    <property type="entry name" value="FAD/NAD-bd_sf"/>
</dbReference>
<accession>A0A9R0ZSR8</accession>
<dbReference type="EMBL" id="LT934124">
    <property type="protein sequence ID" value="VAI83449.1"/>
    <property type="molecule type" value="Genomic_DNA"/>
</dbReference>
<proteinExistence type="predicted"/>
<protein>
    <recommendedName>
        <fullName evidence="2">FAD dependent oxidoreductase domain-containing protein</fullName>
    </recommendedName>
</protein>
<keyword evidence="4" id="KW-1185">Reference proteome</keyword>
<dbReference type="SUPFAM" id="SSF51971">
    <property type="entry name" value="Nucleotide-binding domain"/>
    <property type="match status" value="1"/>
</dbReference>